<name>A0A2T0SHK6_9ACTN</name>
<protein>
    <submittedName>
        <fullName evidence="2">Uncharacterized protein</fullName>
    </submittedName>
</protein>
<accession>A0A2T0SHK6</accession>
<organism evidence="2 3">
    <name type="scientific">Pseudosporangium ferrugineum</name>
    <dbReference type="NCBI Taxonomy" id="439699"/>
    <lineage>
        <taxon>Bacteria</taxon>
        <taxon>Bacillati</taxon>
        <taxon>Actinomycetota</taxon>
        <taxon>Actinomycetes</taxon>
        <taxon>Micromonosporales</taxon>
        <taxon>Micromonosporaceae</taxon>
        <taxon>Pseudosporangium</taxon>
    </lineage>
</organism>
<evidence type="ECO:0000313" key="2">
    <source>
        <dbReference type="EMBL" id="PRY32843.1"/>
    </source>
</evidence>
<evidence type="ECO:0000256" key="1">
    <source>
        <dbReference type="SAM" id="MobiDB-lite"/>
    </source>
</evidence>
<sequence>MSDEYGWPDFHDPGGHDDPGHHDDPGAGHEEPLPEADPFHLQDDLFAHHDDLPRELPDDPGPGADDDPGWDDHAEPGTGYDDVAVHEVVDVTDGHGMGPIGADPDAVEVAGDPVGLFPPVVDVGPLPEPVDGFPWIDTGSLGLTDLHTAGAGAVPVDPQELAAYAAEDLPPGVDPWAALAGSEDPATGALARWWSEHG</sequence>
<proteinExistence type="predicted"/>
<comment type="caution">
    <text evidence="2">The sequence shown here is derived from an EMBL/GenBank/DDBJ whole genome shotgun (WGS) entry which is preliminary data.</text>
</comment>
<gene>
    <name evidence="2" type="ORF">CLV70_1012</name>
</gene>
<dbReference type="AlphaFoldDB" id="A0A2T0SHK6"/>
<evidence type="ECO:0000313" key="3">
    <source>
        <dbReference type="Proteomes" id="UP000239209"/>
    </source>
</evidence>
<dbReference type="RefSeq" id="WP_106124233.1">
    <property type="nucleotide sequence ID" value="NZ_PVZG01000001.1"/>
</dbReference>
<feature type="compositionally biased region" description="Basic and acidic residues" evidence="1">
    <location>
        <begin position="9"/>
        <end position="57"/>
    </location>
</feature>
<dbReference type="Proteomes" id="UP000239209">
    <property type="component" value="Unassembled WGS sequence"/>
</dbReference>
<dbReference type="EMBL" id="PVZG01000001">
    <property type="protein sequence ID" value="PRY32843.1"/>
    <property type="molecule type" value="Genomic_DNA"/>
</dbReference>
<keyword evidence="3" id="KW-1185">Reference proteome</keyword>
<feature type="region of interest" description="Disordered" evidence="1">
    <location>
        <begin position="1"/>
        <end position="80"/>
    </location>
</feature>
<dbReference type="OrthoDB" id="3298692at2"/>
<reference evidence="2 3" key="1">
    <citation type="submission" date="2018-03" db="EMBL/GenBank/DDBJ databases">
        <title>Genomic Encyclopedia of Archaeal and Bacterial Type Strains, Phase II (KMG-II): from individual species to whole genera.</title>
        <authorList>
            <person name="Goeker M."/>
        </authorList>
    </citation>
    <scope>NUCLEOTIDE SEQUENCE [LARGE SCALE GENOMIC DNA]</scope>
    <source>
        <strain evidence="2 3">DSM 45348</strain>
    </source>
</reference>